<evidence type="ECO:0000313" key="2">
    <source>
        <dbReference type="Proteomes" id="UP000295292"/>
    </source>
</evidence>
<proteinExistence type="predicted"/>
<comment type="caution">
    <text evidence="1">The sequence shown here is derived from an EMBL/GenBank/DDBJ whole genome shotgun (WGS) entry which is preliminary data.</text>
</comment>
<name>A0A4R6WKX2_9SPHI</name>
<dbReference type="OrthoDB" id="1149259at2"/>
<accession>A0A4R6WKX2</accession>
<gene>
    <name evidence="1" type="ORF">CLV99_0865</name>
</gene>
<protein>
    <submittedName>
        <fullName evidence="1">Uncharacterized protein</fullName>
    </submittedName>
</protein>
<dbReference type="AlphaFoldDB" id="A0A4R6WKX2"/>
<evidence type="ECO:0000313" key="1">
    <source>
        <dbReference type="EMBL" id="TDQ79428.1"/>
    </source>
</evidence>
<dbReference type="EMBL" id="SNYV01000011">
    <property type="protein sequence ID" value="TDQ79428.1"/>
    <property type="molecule type" value="Genomic_DNA"/>
</dbReference>
<reference evidence="1 2" key="1">
    <citation type="submission" date="2019-03" db="EMBL/GenBank/DDBJ databases">
        <title>Genomic Encyclopedia of Archaeal and Bacterial Type Strains, Phase II (KMG-II): from individual species to whole genera.</title>
        <authorList>
            <person name="Goeker M."/>
        </authorList>
    </citation>
    <scope>NUCLEOTIDE SEQUENCE [LARGE SCALE GENOMIC DNA]</scope>
    <source>
        <strain evidence="1 2">DSM 28353</strain>
    </source>
</reference>
<sequence>MTQEEFYDRITALSNEHTNRDLETYLLALYNLVESHQSEPLTPALLFQLLGEAFSAPPIEFDAQWLSITASPDRNILSKKFTNPDVANAIDKSREAQTEGIDYTREVLRFQIAELHKMRGKQLDDEMRYFGIPSETGNYWYNFDPFTNLECGARGILDNSDEEDENAPFETNWDTLGDLLEMGRIYE</sequence>
<organism evidence="1 2">
    <name type="scientific">Sphingobacterium yanglingense</name>
    <dbReference type="NCBI Taxonomy" id="1437280"/>
    <lineage>
        <taxon>Bacteria</taxon>
        <taxon>Pseudomonadati</taxon>
        <taxon>Bacteroidota</taxon>
        <taxon>Sphingobacteriia</taxon>
        <taxon>Sphingobacteriales</taxon>
        <taxon>Sphingobacteriaceae</taxon>
        <taxon>Sphingobacterium</taxon>
    </lineage>
</organism>
<dbReference type="RefSeq" id="WP_133583222.1">
    <property type="nucleotide sequence ID" value="NZ_SNYV01000011.1"/>
</dbReference>
<dbReference type="Proteomes" id="UP000295292">
    <property type="component" value="Unassembled WGS sequence"/>
</dbReference>
<keyword evidence="2" id="KW-1185">Reference proteome</keyword>